<dbReference type="AlphaFoldDB" id="A0A165VCG1"/>
<dbReference type="EMBL" id="KV425554">
    <property type="protein sequence ID" value="KZT29476.1"/>
    <property type="molecule type" value="Genomic_DNA"/>
</dbReference>
<evidence type="ECO:0000313" key="3">
    <source>
        <dbReference type="EMBL" id="KZT29476.1"/>
    </source>
</evidence>
<feature type="domain" description="Fe2OG dioxygenase" evidence="2">
    <location>
        <begin position="197"/>
        <end position="302"/>
    </location>
</feature>
<dbReference type="PROSITE" id="PS51471">
    <property type="entry name" value="FE2OG_OXY"/>
    <property type="match status" value="1"/>
</dbReference>
<dbReference type="Pfam" id="PF13532">
    <property type="entry name" value="2OG-FeII_Oxy_2"/>
    <property type="match status" value="1"/>
</dbReference>
<evidence type="ECO:0000313" key="4">
    <source>
        <dbReference type="Proteomes" id="UP000076761"/>
    </source>
</evidence>
<feature type="region of interest" description="Disordered" evidence="1">
    <location>
        <begin position="1"/>
        <end position="36"/>
    </location>
</feature>
<dbReference type="InterPro" id="IPR027450">
    <property type="entry name" value="AlkB-like"/>
</dbReference>
<gene>
    <name evidence="3" type="ORF">NEOLEDRAFT_1128243</name>
</gene>
<name>A0A165VCG1_9AGAM</name>
<dbReference type="InterPro" id="IPR032870">
    <property type="entry name" value="ALKBH7-like"/>
</dbReference>
<dbReference type="GO" id="GO:0006974">
    <property type="term" value="P:DNA damage response"/>
    <property type="evidence" value="ECO:0007669"/>
    <property type="project" value="InterPro"/>
</dbReference>
<dbReference type="STRING" id="1314782.A0A165VCG1"/>
<proteinExistence type="predicted"/>
<feature type="compositionally biased region" description="Basic and acidic residues" evidence="1">
    <location>
        <begin position="18"/>
        <end position="27"/>
    </location>
</feature>
<dbReference type="InterPro" id="IPR037151">
    <property type="entry name" value="AlkB-like_sf"/>
</dbReference>
<protein>
    <recommendedName>
        <fullName evidence="2">Fe2OG dioxygenase domain-containing protein</fullName>
    </recommendedName>
</protein>
<dbReference type="PANTHER" id="PTHR21052">
    <property type="entry name" value="SPERMATOGENESIS ASSOCIATED 11-RELATED"/>
    <property type="match status" value="1"/>
</dbReference>
<dbReference type="Gene3D" id="2.60.120.590">
    <property type="entry name" value="Alpha-ketoglutarate-dependent dioxygenase AlkB-like"/>
    <property type="match status" value="1"/>
</dbReference>
<sequence length="317" mass="34834">MSEEEQVTIVPLAPVKRKLTEDEDRRPNTRKRTRSLFISIPADNAVQKVLINPSPTPSIFADLPPLDIEQDSDTDSLFDSPDSEATTAFSNSTSNSSTVTAGVVTQTEPASLKAPPIPGLTFDPTLLLPQPLIDYVFAQCISTYFTKPLTNQVMLFCRPDSSTLPLFLADLLSAVSDLLQPKLSRETHDLLFASRGRARQAIVNLYEPGDGISPHVDLLDRFGDGIVGVSMGSGCVMEFKKGEKRHGMYLPPRSTIIICGEARYEWTHGIEKKVEDAVARDDGRTEVVKRGTRMSITFRWLLPGADVVGGRTGDKEE</sequence>
<dbReference type="SUPFAM" id="SSF51197">
    <property type="entry name" value="Clavaminate synthase-like"/>
    <property type="match status" value="1"/>
</dbReference>
<dbReference type="OrthoDB" id="412814at2759"/>
<feature type="compositionally biased region" description="Low complexity" evidence="1">
    <location>
        <begin position="83"/>
        <end position="100"/>
    </location>
</feature>
<dbReference type="InterPro" id="IPR005123">
    <property type="entry name" value="Oxoglu/Fe-dep_dioxygenase_dom"/>
</dbReference>
<organism evidence="3 4">
    <name type="scientific">Neolentinus lepideus HHB14362 ss-1</name>
    <dbReference type="NCBI Taxonomy" id="1314782"/>
    <lineage>
        <taxon>Eukaryota</taxon>
        <taxon>Fungi</taxon>
        <taxon>Dikarya</taxon>
        <taxon>Basidiomycota</taxon>
        <taxon>Agaricomycotina</taxon>
        <taxon>Agaricomycetes</taxon>
        <taxon>Gloeophyllales</taxon>
        <taxon>Gloeophyllaceae</taxon>
        <taxon>Neolentinus</taxon>
    </lineage>
</organism>
<dbReference type="PANTHER" id="PTHR21052:SF0">
    <property type="entry name" value="ALPHA-KETOGLUTARATE-DEPENDENT DIOXYGENASE ALKB HOMOLOG 7, MITOCHONDRIAL"/>
    <property type="match status" value="1"/>
</dbReference>
<evidence type="ECO:0000256" key="1">
    <source>
        <dbReference type="SAM" id="MobiDB-lite"/>
    </source>
</evidence>
<dbReference type="GO" id="GO:0005759">
    <property type="term" value="C:mitochondrial matrix"/>
    <property type="evidence" value="ECO:0007669"/>
    <property type="project" value="TreeGrafter"/>
</dbReference>
<evidence type="ECO:0000259" key="2">
    <source>
        <dbReference type="PROSITE" id="PS51471"/>
    </source>
</evidence>
<dbReference type="InParanoid" id="A0A165VCG1"/>
<keyword evidence="4" id="KW-1185">Reference proteome</keyword>
<reference evidence="3 4" key="1">
    <citation type="journal article" date="2016" name="Mol. Biol. Evol.">
        <title>Comparative Genomics of Early-Diverging Mushroom-Forming Fungi Provides Insights into the Origins of Lignocellulose Decay Capabilities.</title>
        <authorList>
            <person name="Nagy L.G."/>
            <person name="Riley R."/>
            <person name="Tritt A."/>
            <person name="Adam C."/>
            <person name="Daum C."/>
            <person name="Floudas D."/>
            <person name="Sun H."/>
            <person name="Yadav J.S."/>
            <person name="Pangilinan J."/>
            <person name="Larsson K.H."/>
            <person name="Matsuura K."/>
            <person name="Barry K."/>
            <person name="Labutti K."/>
            <person name="Kuo R."/>
            <person name="Ohm R.A."/>
            <person name="Bhattacharya S.S."/>
            <person name="Shirouzu T."/>
            <person name="Yoshinaga Y."/>
            <person name="Martin F.M."/>
            <person name="Grigoriev I.V."/>
            <person name="Hibbett D.S."/>
        </authorList>
    </citation>
    <scope>NUCLEOTIDE SEQUENCE [LARGE SCALE GENOMIC DNA]</scope>
    <source>
        <strain evidence="3 4">HHB14362 ss-1</strain>
    </source>
</reference>
<dbReference type="GO" id="GO:0016706">
    <property type="term" value="F:2-oxoglutarate-dependent dioxygenase activity"/>
    <property type="evidence" value="ECO:0007669"/>
    <property type="project" value="TreeGrafter"/>
</dbReference>
<dbReference type="GO" id="GO:0006631">
    <property type="term" value="P:fatty acid metabolic process"/>
    <property type="evidence" value="ECO:0007669"/>
    <property type="project" value="TreeGrafter"/>
</dbReference>
<accession>A0A165VCG1</accession>
<dbReference type="Proteomes" id="UP000076761">
    <property type="component" value="Unassembled WGS sequence"/>
</dbReference>
<feature type="region of interest" description="Disordered" evidence="1">
    <location>
        <begin position="70"/>
        <end position="100"/>
    </location>
</feature>